<protein>
    <submittedName>
        <fullName evidence="1">Uncharacterized protein</fullName>
    </submittedName>
</protein>
<evidence type="ECO:0000313" key="2">
    <source>
        <dbReference type="Proteomes" id="UP000015106"/>
    </source>
</evidence>
<dbReference type="AlphaFoldDB" id="A0A8R7Q810"/>
<accession>A0A8R7Q810</accession>
<dbReference type="Gramene" id="TuG1812G0500000267.01.T01">
    <property type="protein sequence ID" value="TuG1812G0500000267.01.T01"/>
    <property type="gene ID" value="TuG1812G0500000267.01"/>
</dbReference>
<evidence type="ECO:0000313" key="1">
    <source>
        <dbReference type="EnsemblPlants" id="TuG1812G0500000267.01.T01"/>
    </source>
</evidence>
<organism evidence="1 2">
    <name type="scientific">Triticum urartu</name>
    <name type="common">Red wild einkorn</name>
    <name type="synonym">Crithodium urartu</name>
    <dbReference type="NCBI Taxonomy" id="4572"/>
    <lineage>
        <taxon>Eukaryota</taxon>
        <taxon>Viridiplantae</taxon>
        <taxon>Streptophyta</taxon>
        <taxon>Embryophyta</taxon>
        <taxon>Tracheophyta</taxon>
        <taxon>Spermatophyta</taxon>
        <taxon>Magnoliopsida</taxon>
        <taxon>Liliopsida</taxon>
        <taxon>Poales</taxon>
        <taxon>Poaceae</taxon>
        <taxon>BOP clade</taxon>
        <taxon>Pooideae</taxon>
        <taxon>Triticodae</taxon>
        <taxon>Triticeae</taxon>
        <taxon>Triticinae</taxon>
        <taxon>Triticum</taxon>
    </lineage>
</organism>
<dbReference type="EnsemblPlants" id="TuG1812G0500000267.01.T01">
    <property type="protein sequence ID" value="TuG1812G0500000267.01.T01"/>
    <property type="gene ID" value="TuG1812G0500000267.01"/>
</dbReference>
<keyword evidence="2" id="KW-1185">Reference proteome</keyword>
<reference evidence="1" key="2">
    <citation type="submission" date="2018-03" db="EMBL/GenBank/DDBJ databases">
        <title>The Triticum urartu genome reveals the dynamic nature of wheat genome evolution.</title>
        <authorList>
            <person name="Ling H."/>
            <person name="Ma B."/>
            <person name="Shi X."/>
            <person name="Liu H."/>
            <person name="Dong L."/>
            <person name="Sun H."/>
            <person name="Cao Y."/>
            <person name="Gao Q."/>
            <person name="Zheng S."/>
            <person name="Li Y."/>
            <person name="Yu Y."/>
            <person name="Du H."/>
            <person name="Qi M."/>
            <person name="Li Y."/>
            <person name="Yu H."/>
            <person name="Cui Y."/>
            <person name="Wang N."/>
            <person name="Chen C."/>
            <person name="Wu H."/>
            <person name="Zhao Y."/>
            <person name="Zhang J."/>
            <person name="Li Y."/>
            <person name="Zhou W."/>
            <person name="Zhang B."/>
            <person name="Hu W."/>
            <person name="Eijk M."/>
            <person name="Tang J."/>
            <person name="Witsenboer H."/>
            <person name="Zhao S."/>
            <person name="Li Z."/>
            <person name="Zhang A."/>
            <person name="Wang D."/>
            <person name="Liang C."/>
        </authorList>
    </citation>
    <scope>NUCLEOTIDE SEQUENCE [LARGE SCALE GENOMIC DNA]</scope>
    <source>
        <strain evidence="1">cv. G1812</strain>
    </source>
</reference>
<reference evidence="2" key="1">
    <citation type="journal article" date="2013" name="Nature">
        <title>Draft genome of the wheat A-genome progenitor Triticum urartu.</title>
        <authorList>
            <person name="Ling H.Q."/>
            <person name="Zhao S."/>
            <person name="Liu D."/>
            <person name="Wang J."/>
            <person name="Sun H."/>
            <person name="Zhang C."/>
            <person name="Fan H."/>
            <person name="Li D."/>
            <person name="Dong L."/>
            <person name="Tao Y."/>
            <person name="Gao C."/>
            <person name="Wu H."/>
            <person name="Li Y."/>
            <person name="Cui Y."/>
            <person name="Guo X."/>
            <person name="Zheng S."/>
            <person name="Wang B."/>
            <person name="Yu K."/>
            <person name="Liang Q."/>
            <person name="Yang W."/>
            <person name="Lou X."/>
            <person name="Chen J."/>
            <person name="Feng M."/>
            <person name="Jian J."/>
            <person name="Zhang X."/>
            <person name="Luo G."/>
            <person name="Jiang Y."/>
            <person name="Liu J."/>
            <person name="Wang Z."/>
            <person name="Sha Y."/>
            <person name="Zhang B."/>
            <person name="Wu H."/>
            <person name="Tang D."/>
            <person name="Shen Q."/>
            <person name="Xue P."/>
            <person name="Zou S."/>
            <person name="Wang X."/>
            <person name="Liu X."/>
            <person name="Wang F."/>
            <person name="Yang Y."/>
            <person name="An X."/>
            <person name="Dong Z."/>
            <person name="Zhang K."/>
            <person name="Zhang X."/>
            <person name="Luo M.C."/>
            <person name="Dvorak J."/>
            <person name="Tong Y."/>
            <person name="Wang J."/>
            <person name="Yang H."/>
            <person name="Li Z."/>
            <person name="Wang D."/>
            <person name="Zhang A."/>
            <person name="Wang J."/>
        </authorList>
    </citation>
    <scope>NUCLEOTIDE SEQUENCE</scope>
    <source>
        <strain evidence="2">cv. G1812</strain>
    </source>
</reference>
<proteinExistence type="predicted"/>
<reference evidence="1" key="3">
    <citation type="submission" date="2022-06" db="UniProtKB">
        <authorList>
            <consortium name="EnsemblPlants"/>
        </authorList>
    </citation>
    <scope>IDENTIFICATION</scope>
</reference>
<sequence length="81" mass="8917">MQEVERLSLAWSFGRCQVMPGRQVLCCLMPGRQVLRTTDLPEYSRLDECAQAGGAGTMMASMEVWTGKDDADLYPEDGSAV</sequence>
<dbReference type="Proteomes" id="UP000015106">
    <property type="component" value="Chromosome 5"/>
</dbReference>
<name>A0A8R7Q810_TRIUA</name>